<dbReference type="Proteomes" id="UP000006622">
    <property type="component" value="Chromosome"/>
</dbReference>
<dbReference type="STRING" id="679901.Mzhil_0256"/>
<proteinExistence type="predicted"/>
<name>F7XL69_METZD</name>
<sequence>MTQGVSCFDMKKGQVYTCEECGIELQVIKECSEECRIDTGCCADDGFMCCGEPLRLKE</sequence>
<dbReference type="OrthoDB" id="130889at2157"/>
<dbReference type="AlphaFoldDB" id="F7XL69"/>
<gene>
    <name evidence="1" type="ordered locus">Mzhil_0256</name>
</gene>
<accession>F7XL69</accession>
<evidence type="ECO:0000313" key="2">
    <source>
        <dbReference type="Proteomes" id="UP000006622"/>
    </source>
</evidence>
<dbReference type="KEGG" id="mzh:Mzhil_0256"/>
<protein>
    <submittedName>
        <fullName evidence="1">Uncharacterized protein</fullName>
    </submittedName>
</protein>
<organism evidence="1 2">
    <name type="scientific">Methanosalsum zhilinae (strain DSM 4017 / NBRC 107636 / OCM 62 / WeN5)</name>
    <name type="common">Methanohalophilus zhilinae</name>
    <dbReference type="NCBI Taxonomy" id="679901"/>
    <lineage>
        <taxon>Archaea</taxon>
        <taxon>Methanobacteriati</taxon>
        <taxon>Methanobacteriota</taxon>
        <taxon>Stenosarchaea group</taxon>
        <taxon>Methanomicrobia</taxon>
        <taxon>Methanosarcinales</taxon>
        <taxon>Methanosarcinaceae</taxon>
        <taxon>Methanosalsum</taxon>
    </lineage>
</organism>
<reference evidence="1" key="1">
    <citation type="submission" date="2010-07" db="EMBL/GenBank/DDBJ databases">
        <title>The complete genome of Methanosalsum zhilinae DSM 4017.</title>
        <authorList>
            <consortium name="US DOE Joint Genome Institute (JGI-PGF)"/>
            <person name="Lucas S."/>
            <person name="Copeland A."/>
            <person name="Lapidus A."/>
            <person name="Glavina del Rio T."/>
            <person name="Dalin E."/>
            <person name="Tice H."/>
            <person name="Bruce D."/>
            <person name="Goodwin L."/>
            <person name="Pitluck S."/>
            <person name="Kyrpides N."/>
            <person name="Mavromatis K."/>
            <person name="Ovchinnikova G."/>
            <person name="Daligault H."/>
            <person name="Detter J.C."/>
            <person name="Han C."/>
            <person name="Tapia R."/>
            <person name="Larimer F."/>
            <person name="Land M."/>
            <person name="Hauser L."/>
            <person name="Markowitz V."/>
            <person name="Cheng J.-F."/>
            <person name="Hugenholtz P."/>
            <person name="Woyke T."/>
            <person name="Wu D."/>
            <person name="Spring S."/>
            <person name="Schueler E."/>
            <person name="Brambilla E."/>
            <person name="Klenk H.-P."/>
            <person name="Eisen J.A."/>
        </authorList>
    </citation>
    <scope>NUCLEOTIDE SEQUENCE</scope>
    <source>
        <strain evidence="1">DSM 4017</strain>
    </source>
</reference>
<dbReference type="EMBL" id="CP002101">
    <property type="protein sequence ID" value="AEH60133.1"/>
    <property type="molecule type" value="Genomic_DNA"/>
</dbReference>
<dbReference type="HOGENOM" id="CLU_195190_0_0_2"/>
<keyword evidence="2" id="KW-1185">Reference proteome</keyword>
<evidence type="ECO:0000313" key="1">
    <source>
        <dbReference type="EMBL" id="AEH60133.1"/>
    </source>
</evidence>
<dbReference type="RefSeq" id="WP_013897572.1">
    <property type="nucleotide sequence ID" value="NC_015676.1"/>
</dbReference>
<dbReference type="GeneID" id="55592990"/>